<feature type="chain" id="PRO_5011630047" evidence="1">
    <location>
        <begin position="25"/>
        <end position="146"/>
    </location>
</feature>
<evidence type="ECO:0000256" key="1">
    <source>
        <dbReference type="SAM" id="SignalP"/>
    </source>
</evidence>
<dbReference type="PANTHER" id="PTHR35535:SF1">
    <property type="entry name" value="HEAT SHOCK PROTEIN HSLJ"/>
    <property type="match status" value="1"/>
</dbReference>
<dbReference type="OrthoDB" id="5600341at2"/>
<keyword evidence="6" id="KW-1185">Reference proteome</keyword>
<evidence type="ECO:0000259" key="2">
    <source>
        <dbReference type="Pfam" id="PF03724"/>
    </source>
</evidence>
<accession>A0A1I3LVN4</accession>
<dbReference type="Gene3D" id="2.40.128.270">
    <property type="match status" value="1"/>
</dbReference>
<dbReference type="Pfam" id="PF03724">
    <property type="entry name" value="META"/>
    <property type="match status" value="1"/>
</dbReference>
<dbReference type="STRING" id="351675.SAMN05421680_10482"/>
<dbReference type="AlphaFoldDB" id="A0A1I3LVN4"/>
<keyword evidence="4" id="KW-0346">Stress response</keyword>
<reference evidence="5" key="2">
    <citation type="submission" date="2016-10" db="EMBL/GenBank/DDBJ databases">
        <authorList>
            <person name="Varghese N."/>
            <person name="Submissions S."/>
        </authorList>
    </citation>
    <scope>NUCLEOTIDE SEQUENCE [LARGE SCALE GENOMIC DNA]</scope>
    <source>
        <strain evidence="5">DSM 17908</strain>
    </source>
</reference>
<name>A0A1I3LVN4_9GAMM</name>
<dbReference type="InterPro" id="IPR005184">
    <property type="entry name" value="DUF306_Meta_HslJ"/>
</dbReference>
<evidence type="ECO:0000313" key="5">
    <source>
        <dbReference type="Proteomes" id="UP000198919"/>
    </source>
</evidence>
<dbReference type="InterPro" id="IPR053147">
    <property type="entry name" value="Hsp_HslJ-like"/>
</dbReference>
<feature type="signal peptide" evidence="1">
    <location>
        <begin position="1"/>
        <end position="24"/>
    </location>
</feature>
<reference evidence="4" key="1">
    <citation type="submission" date="2016-10" db="EMBL/GenBank/DDBJ databases">
        <authorList>
            <person name="de Groot N.N."/>
        </authorList>
    </citation>
    <scope>NUCLEOTIDE SEQUENCE [LARGE SCALE GENOMIC DNA]</scope>
    <source>
        <strain evidence="4">DSM 17908</strain>
    </source>
</reference>
<keyword evidence="1" id="KW-0732">Signal</keyword>
<protein>
    <submittedName>
        <fullName evidence="4">Heat shock protein HslJ</fullName>
    </submittedName>
    <submittedName>
        <fullName evidence="3">META domain-containing protein</fullName>
    </submittedName>
</protein>
<evidence type="ECO:0000313" key="4">
    <source>
        <dbReference type="EMBL" id="SFI88831.1"/>
    </source>
</evidence>
<gene>
    <name evidence="4" type="ORF">SAMN05421680_10482</name>
    <name evidence="3" type="ORF">Xmau_00965</name>
</gene>
<reference evidence="3 6" key="3">
    <citation type="journal article" date="2017" name="Nat. Microbiol.">
        <title>Natural product diversity associated with the nematode symbionts Photorhabdus and Xenorhabdus.</title>
        <authorList>
            <person name="Tobias N.J."/>
            <person name="Wolff H."/>
            <person name="Djahanschiri B."/>
            <person name="Grundmann F."/>
            <person name="Kronenwerth M."/>
            <person name="Shi Y.M."/>
            <person name="Simonyi S."/>
            <person name="Grun P."/>
            <person name="Shapiro-Ilan D."/>
            <person name="Pidot S.J."/>
            <person name="Stinear T.P."/>
            <person name="Ebersberger I."/>
            <person name="Bode H.B."/>
        </authorList>
    </citation>
    <scope>NUCLEOTIDE SEQUENCE [LARGE SCALE GENOMIC DNA]</scope>
    <source>
        <strain evidence="3 6">DSM 17908</strain>
    </source>
</reference>
<evidence type="ECO:0000313" key="3">
    <source>
        <dbReference type="EMBL" id="PHM45315.1"/>
    </source>
</evidence>
<dbReference type="InterPro" id="IPR038670">
    <property type="entry name" value="HslJ-like_sf"/>
</dbReference>
<proteinExistence type="predicted"/>
<dbReference type="EMBL" id="NITY01000002">
    <property type="protein sequence ID" value="PHM45315.1"/>
    <property type="molecule type" value="Genomic_DNA"/>
</dbReference>
<organism evidence="4 5">
    <name type="scientific">Xenorhabdus mauleonii</name>
    <dbReference type="NCBI Taxonomy" id="351675"/>
    <lineage>
        <taxon>Bacteria</taxon>
        <taxon>Pseudomonadati</taxon>
        <taxon>Pseudomonadota</taxon>
        <taxon>Gammaproteobacteria</taxon>
        <taxon>Enterobacterales</taxon>
        <taxon>Morganellaceae</taxon>
        <taxon>Xenorhabdus</taxon>
    </lineage>
</organism>
<dbReference type="PROSITE" id="PS51257">
    <property type="entry name" value="PROKAR_LIPOPROTEIN"/>
    <property type="match status" value="1"/>
</dbReference>
<dbReference type="Proteomes" id="UP000198919">
    <property type="component" value="Unassembled WGS sequence"/>
</dbReference>
<evidence type="ECO:0000313" key="6">
    <source>
        <dbReference type="Proteomes" id="UP000224607"/>
    </source>
</evidence>
<feature type="domain" description="DUF306" evidence="2">
    <location>
        <begin position="31"/>
        <end position="133"/>
    </location>
</feature>
<dbReference type="Proteomes" id="UP000224607">
    <property type="component" value="Unassembled WGS sequence"/>
</dbReference>
<dbReference type="EMBL" id="FORG01000004">
    <property type="protein sequence ID" value="SFI88831.1"/>
    <property type="molecule type" value="Genomic_DNA"/>
</dbReference>
<dbReference type="RefSeq" id="WP_092508655.1">
    <property type="nucleotide sequence ID" value="NZ_CAWNQB010000012.1"/>
</dbReference>
<sequence>MKKAIPLVVATLLLAACQSQEVNATGNVTIKDLQNHHFALVSVNSEDVSNKNDSKLSITFGKDMHISGAMCNNFMGVGKLKNSILTVKNLASTQMSCVNNKLNQWDRVISNVLIKGAKVSLQGKKLILVQGQNTLIYALRDREFTQ</sequence>
<dbReference type="PANTHER" id="PTHR35535">
    <property type="entry name" value="HEAT SHOCK PROTEIN HSLJ"/>
    <property type="match status" value="1"/>
</dbReference>